<dbReference type="Proteomes" id="UP001054252">
    <property type="component" value="Unassembled WGS sequence"/>
</dbReference>
<comment type="caution">
    <text evidence="1">The sequence shown here is derived from an EMBL/GenBank/DDBJ whole genome shotgun (WGS) entry which is preliminary data.</text>
</comment>
<gene>
    <name evidence="1" type="ORF">SLEP1_g56980</name>
</gene>
<dbReference type="EMBL" id="BPVZ01000352">
    <property type="protein sequence ID" value="GKV50268.1"/>
    <property type="molecule type" value="Genomic_DNA"/>
</dbReference>
<dbReference type="AlphaFoldDB" id="A0AAV5MN35"/>
<protein>
    <submittedName>
        <fullName evidence="1">Uncharacterized protein</fullName>
    </submittedName>
</protein>
<proteinExistence type="predicted"/>
<accession>A0AAV5MN35</accession>
<keyword evidence="2" id="KW-1185">Reference proteome</keyword>
<reference evidence="1 2" key="1">
    <citation type="journal article" date="2021" name="Commun. Biol.">
        <title>The genome of Shorea leprosula (Dipterocarpaceae) highlights the ecological relevance of drought in aseasonal tropical rainforests.</title>
        <authorList>
            <person name="Ng K.K.S."/>
            <person name="Kobayashi M.J."/>
            <person name="Fawcett J.A."/>
            <person name="Hatakeyama M."/>
            <person name="Paape T."/>
            <person name="Ng C.H."/>
            <person name="Ang C.C."/>
            <person name="Tnah L.H."/>
            <person name="Lee C.T."/>
            <person name="Nishiyama T."/>
            <person name="Sese J."/>
            <person name="O'Brien M.J."/>
            <person name="Copetti D."/>
            <person name="Mohd Noor M.I."/>
            <person name="Ong R.C."/>
            <person name="Putra M."/>
            <person name="Sireger I.Z."/>
            <person name="Indrioko S."/>
            <person name="Kosugi Y."/>
            <person name="Izuno A."/>
            <person name="Isagi Y."/>
            <person name="Lee S.L."/>
            <person name="Shimizu K.K."/>
        </authorList>
    </citation>
    <scope>NUCLEOTIDE SEQUENCE [LARGE SCALE GENOMIC DNA]</scope>
    <source>
        <strain evidence="1">214</strain>
    </source>
</reference>
<evidence type="ECO:0000313" key="2">
    <source>
        <dbReference type="Proteomes" id="UP001054252"/>
    </source>
</evidence>
<name>A0AAV5MN35_9ROSI</name>
<organism evidence="1 2">
    <name type="scientific">Rubroshorea leprosula</name>
    <dbReference type="NCBI Taxonomy" id="152421"/>
    <lineage>
        <taxon>Eukaryota</taxon>
        <taxon>Viridiplantae</taxon>
        <taxon>Streptophyta</taxon>
        <taxon>Embryophyta</taxon>
        <taxon>Tracheophyta</taxon>
        <taxon>Spermatophyta</taxon>
        <taxon>Magnoliopsida</taxon>
        <taxon>eudicotyledons</taxon>
        <taxon>Gunneridae</taxon>
        <taxon>Pentapetalae</taxon>
        <taxon>rosids</taxon>
        <taxon>malvids</taxon>
        <taxon>Malvales</taxon>
        <taxon>Dipterocarpaceae</taxon>
        <taxon>Rubroshorea</taxon>
    </lineage>
</organism>
<sequence>MKQNEILLVDSLNIRLKIGEIIRSLSSPSIFIVNESFLFLSIPQE</sequence>
<evidence type="ECO:0000313" key="1">
    <source>
        <dbReference type="EMBL" id="GKV50268.1"/>
    </source>
</evidence>